<dbReference type="eggNOG" id="ENOG5030520">
    <property type="taxonomic scope" value="Bacteria"/>
</dbReference>
<keyword evidence="1" id="KW-1133">Transmembrane helix</keyword>
<dbReference type="RefSeq" id="WP_021752516.1">
    <property type="nucleotide sequence ID" value="NZ_KI271808.1"/>
</dbReference>
<sequence>MVDKKLIFLAISMLITVVALGIIIGTMFIDNERMKNTLIAVGFVILIVQKIVEIIVIKETRKVSFVILGIIIIAATYLGYRLTL</sequence>
<protein>
    <submittedName>
        <fullName evidence="2">Uncharacterized protein</fullName>
    </submittedName>
</protein>
<feature type="transmembrane region" description="Helical" evidence="1">
    <location>
        <begin position="36"/>
        <end position="57"/>
    </location>
</feature>
<keyword evidence="1" id="KW-0472">Membrane</keyword>
<proteinExistence type="predicted"/>
<dbReference type="PATRIC" id="fig|1321820.3.peg.1259"/>
<dbReference type="EMBL" id="AWVP01000080">
    <property type="protein sequence ID" value="ERK56806.1"/>
    <property type="molecule type" value="Genomic_DNA"/>
</dbReference>
<accession>U2QJY6</accession>
<organism evidence="2 3">
    <name type="scientific">Gemella bergeri ATCC 700627</name>
    <dbReference type="NCBI Taxonomy" id="1321820"/>
    <lineage>
        <taxon>Bacteria</taxon>
        <taxon>Bacillati</taxon>
        <taxon>Bacillota</taxon>
        <taxon>Bacilli</taxon>
        <taxon>Bacillales</taxon>
        <taxon>Gemellaceae</taxon>
        <taxon>Gemella</taxon>
    </lineage>
</organism>
<feature type="transmembrane region" description="Helical" evidence="1">
    <location>
        <begin position="6"/>
        <end position="29"/>
    </location>
</feature>
<dbReference type="AlphaFoldDB" id="U2QJY6"/>
<evidence type="ECO:0000256" key="1">
    <source>
        <dbReference type="SAM" id="Phobius"/>
    </source>
</evidence>
<name>U2QJY6_9BACL</name>
<evidence type="ECO:0000313" key="3">
    <source>
        <dbReference type="Proteomes" id="UP000016637"/>
    </source>
</evidence>
<dbReference type="HOGENOM" id="CLU_2537751_0_0_9"/>
<evidence type="ECO:0000313" key="2">
    <source>
        <dbReference type="EMBL" id="ERK56806.1"/>
    </source>
</evidence>
<keyword evidence="3" id="KW-1185">Reference proteome</keyword>
<feature type="transmembrane region" description="Helical" evidence="1">
    <location>
        <begin position="63"/>
        <end position="80"/>
    </location>
</feature>
<keyword evidence="1" id="KW-0812">Transmembrane</keyword>
<comment type="caution">
    <text evidence="2">The sequence shown here is derived from an EMBL/GenBank/DDBJ whole genome shotgun (WGS) entry which is preliminary data.</text>
</comment>
<dbReference type="Proteomes" id="UP000016637">
    <property type="component" value="Unassembled WGS sequence"/>
</dbReference>
<reference evidence="2 3" key="1">
    <citation type="submission" date="2013-08" db="EMBL/GenBank/DDBJ databases">
        <authorList>
            <person name="Weinstock G."/>
            <person name="Sodergren E."/>
            <person name="Wylie T."/>
            <person name="Fulton L."/>
            <person name="Fulton R."/>
            <person name="Fronick C."/>
            <person name="O'Laughlin M."/>
            <person name="Godfrey J."/>
            <person name="Miner T."/>
            <person name="Herter B."/>
            <person name="Appelbaum E."/>
            <person name="Cordes M."/>
            <person name="Lek S."/>
            <person name="Wollam A."/>
            <person name="Pepin K.H."/>
            <person name="Palsikar V.B."/>
            <person name="Mitreva M."/>
            <person name="Wilson R.K."/>
        </authorList>
    </citation>
    <scope>NUCLEOTIDE SEQUENCE [LARGE SCALE GENOMIC DNA]</scope>
    <source>
        <strain evidence="2 3">ATCC 700627</strain>
    </source>
</reference>
<gene>
    <name evidence="2" type="ORF">HMPREF1983_01299</name>
</gene>